<proteinExistence type="predicted"/>
<dbReference type="AlphaFoldDB" id="U2ZWD6"/>
<comment type="caution">
    <text evidence="1">The sequence shown here is derived from an EMBL/GenBank/DDBJ whole genome shotgun (WGS) entry which is preliminary data.</text>
</comment>
<dbReference type="STRING" id="1219065.VPR01S_01_01800"/>
<protein>
    <recommendedName>
        <fullName evidence="3">DinB-like domain-containing protein</fullName>
    </recommendedName>
</protein>
<sequence length="185" mass="20458">MLALSETNSSNASVTSLQPASVRGCVETLDQGYAFLHHLEDSDYTHVAQPHLCSSIGQHYRHWLDIFHALQHTQEGVVDYNQRRRGHHVETSRQAAMKEIEHLIDWVLHCSPKALHAPVTVISEVSLSASESIASVSTFERELTFAALHASHHFAMAKVVASLLGIKAYETFGLAPATASFYRGQ</sequence>
<name>U2ZWD6_VIBPR</name>
<organism evidence="1 2">
    <name type="scientific">Vibrio proteolyticus NBRC 13287</name>
    <dbReference type="NCBI Taxonomy" id="1219065"/>
    <lineage>
        <taxon>Bacteria</taxon>
        <taxon>Pseudomonadati</taxon>
        <taxon>Pseudomonadota</taxon>
        <taxon>Gammaproteobacteria</taxon>
        <taxon>Vibrionales</taxon>
        <taxon>Vibrionaceae</taxon>
        <taxon>Vibrio</taxon>
    </lineage>
</organism>
<reference evidence="1 2" key="1">
    <citation type="submission" date="2013-09" db="EMBL/GenBank/DDBJ databases">
        <title>Whole genome shotgun sequence of Vibrio proteolyticus NBRC 13287.</title>
        <authorList>
            <person name="Isaki S."/>
            <person name="Hosoyama A."/>
            <person name="Numata M."/>
            <person name="Hashimoto M."/>
            <person name="Hosoyama Y."/>
            <person name="Tsuchikane K."/>
            <person name="Noguchi M."/>
            <person name="Hirakata S."/>
            <person name="Ichikawa N."/>
            <person name="Ohji S."/>
            <person name="Yamazoe A."/>
            <person name="Fujita N."/>
        </authorList>
    </citation>
    <scope>NUCLEOTIDE SEQUENCE [LARGE SCALE GENOMIC DNA]</scope>
    <source>
        <strain evidence="1 2">NBRC 13287</strain>
    </source>
</reference>
<evidence type="ECO:0000313" key="2">
    <source>
        <dbReference type="Proteomes" id="UP000016570"/>
    </source>
</evidence>
<dbReference type="eggNOG" id="COG2318">
    <property type="taxonomic scope" value="Bacteria"/>
</dbReference>
<dbReference type="PANTHER" id="PTHR39473:SF1">
    <property type="entry name" value="DINB-LIKE DOMAIN-CONTAINING PROTEIN"/>
    <property type="match status" value="1"/>
</dbReference>
<keyword evidence="2" id="KW-1185">Reference proteome</keyword>
<gene>
    <name evidence="1" type="ORF">VPR01S_01_01800</name>
</gene>
<dbReference type="Proteomes" id="UP000016570">
    <property type="component" value="Unassembled WGS sequence"/>
</dbReference>
<evidence type="ECO:0000313" key="1">
    <source>
        <dbReference type="EMBL" id="GAD65407.1"/>
    </source>
</evidence>
<dbReference type="PANTHER" id="PTHR39473">
    <property type="match status" value="1"/>
</dbReference>
<evidence type="ECO:0008006" key="3">
    <source>
        <dbReference type="Google" id="ProtNLM"/>
    </source>
</evidence>
<dbReference type="EMBL" id="BATJ01000001">
    <property type="protein sequence ID" value="GAD65407.1"/>
    <property type="molecule type" value="Genomic_DNA"/>
</dbReference>
<accession>U2ZWD6</accession>
<dbReference type="RefSeq" id="WP_021703399.1">
    <property type="nucleotide sequence ID" value="NZ_BATJ01000001.1"/>
</dbReference>